<gene>
    <name evidence="3" type="ORF">JAO75_09305</name>
</gene>
<sequence>MIGDGRNQHGTWLILTLPTLTAMEVGGAKGDVSLLGWAGAGVVVAVSGFKAAAILRHFLGLRRASPGWRARLYVYLVVIGGLLFAAYGVDWRSFRDDTPPQDPRIATEGIRPSRADT</sequence>
<keyword evidence="2" id="KW-1133">Transmembrane helix</keyword>
<proteinExistence type="predicted"/>
<evidence type="ECO:0000256" key="2">
    <source>
        <dbReference type="SAM" id="Phobius"/>
    </source>
</evidence>
<keyword evidence="2" id="KW-0472">Membrane</keyword>
<evidence type="ECO:0000313" key="3">
    <source>
        <dbReference type="EMBL" id="MBJ6125609.1"/>
    </source>
</evidence>
<dbReference type="RefSeq" id="WP_199048561.1">
    <property type="nucleotide sequence ID" value="NZ_JAELXT010000007.1"/>
</dbReference>
<feature type="transmembrane region" description="Helical" evidence="2">
    <location>
        <begin position="34"/>
        <end position="58"/>
    </location>
</feature>
<dbReference type="Proteomes" id="UP000620670">
    <property type="component" value="Unassembled WGS sequence"/>
</dbReference>
<accession>A0ABS0XZX7</accession>
<protein>
    <submittedName>
        <fullName evidence="3">Cytochrome C oxidase subunit IV family protein</fullName>
    </submittedName>
</protein>
<keyword evidence="4" id="KW-1185">Reference proteome</keyword>
<feature type="region of interest" description="Disordered" evidence="1">
    <location>
        <begin position="96"/>
        <end position="117"/>
    </location>
</feature>
<feature type="transmembrane region" description="Helical" evidence="2">
    <location>
        <begin position="70"/>
        <end position="89"/>
    </location>
</feature>
<name>A0ABS0XZX7_9HYPH</name>
<comment type="caution">
    <text evidence="3">The sequence shown here is derived from an EMBL/GenBank/DDBJ whole genome shotgun (WGS) entry which is preliminary data.</text>
</comment>
<keyword evidence="2" id="KW-0812">Transmembrane</keyword>
<evidence type="ECO:0000313" key="4">
    <source>
        <dbReference type="Proteomes" id="UP000620670"/>
    </source>
</evidence>
<reference evidence="4" key="1">
    <citation type="submission" date="2020-12" db="EMBL/GenBank/DDBJ databases">
        <title>Hymenobacter sp.</title>
        <authorList>
            <person name="Kim M.K."/>
        </authorList>
    </citation>
    <scope>NUCLEOTIDE SEQUENCE [LARGE SCALE GENOMIC DNA]</scope>
    <source>
        <strain evidence="4">BT325</strain>
    </source>
</reference>
<dbReference type="EMBL" id="JAELXT010000007">
    <property type="protein sequence ID" value="MBJ6125609.1"/>
    <property type="molecule type" value="Genomic_DNA"/>
</dbReference>
<organism evidence="3 4">
    <name type="scientific">Microvirga splendida</name>
    <dbReference type="NCBI Taxonomy" id="2795727"/>
    <lineage>
        <taxon>Bacteria</taxon>
        <taxon>Pseudomonadati</taxon>
        <taxon>Pseudomonadota</taxon>
        <taxon>Alphaproteobacteria</taxon>
        <taxon>Hyphomicrobiales</taxon>
        <taxon>Methylobacteriaceae</taxon>
        <taxon>Microvirga</taxon>
    </lineage>
</organism>
<evidence type="ECO:0000256" key="1">
    <source>
        <dbReference type="SAM" id="MobiDB-lite"/>
    </source>
</evidence>